<dbReference type="CDD" id="cd03089">
    <property type="entry name" value="PMM_PGM"/>
    <property type="match status" value="1"/>
</dbReference>
<sequence>MKITKDINPEIFREYDVRAVYGKDLNEDVAYTIGKAFGSYARRSGEGKVVLGHDNRKSHSVLYPALMQGILDSGVNVLSLGLITTPMHHFAQLYYDINCGIMVTASHNPKEYNGFKFSMKKDDSLYGDELREFKKFLDSYEFTDGKGMVTEDDLMPAYLNLLKKSIDLGDRQIKAVVDCGNGTGSIFVQNILNMFNIKYDLLYCDSDPDFPNHIPDPAVKEYMHDLGERVKELGYDVGLAVDGDCDRCGMVLEDGTWISADLIMLLFYRDLAPKMEVKKGVFDVKCSKTLIDEIEKLGLEPCMNRTGSVYCRSYVNGHNLDFGGEYSGHLFFRDKFLGFDDGFYGILRIVELLSRTDKKATEMFEGVNKYCSTEEIKIEVPEEKKQSIVETIITYANDKKYEYSLVDGIRVIFDDGWALIRSSNTGPHLTVRFEASSTDRLKEIQSEFMNEINKNM</sequence>
<dbReference type="EMBL" id="DVFV01000020">
    <property type="protein sequence ID" value="HIQ90149.1"/>
    <property type="molecule type" value="Genomic_DNA"/>
</dbReference>
<dbReference type="AlphaFoldDB" id="A0A9D0ZPB3"/>
<dbReference type="Proteomes" id="UP000886786">
    <property type="component" value="Unassembled WGS sequence"/>
</dbReference>
<feature type="domain" description="Alpha-D-phosphohexomutase alpha/beta/alpha" evidence="11">
    <location>
        <begin position="261"/>
        <end position="370"/>
    </location>
</feature>
<proteinExistence type="inferred from homology"/>
<reference evidence="12" key="1">
    <citation type="submission" date="2020-10" db="EMBL/GenBank/DDBJ databases">
        <authorList>
            <person name="Gilroy R."/>
        </authorList>
    </citation>
    <scope>NUCLEOTIDE SEQUENCE</scope>
    <source>
        <strain evidence="12">CHK147-3167</strain>
    </source>
</reference>
<evidence type="ECO:0000256" key="6">
    <source>
        <dbReference type="ARBA" id="ARBA00023235"/>
    </source>
</evidence>
<accession>A0A9D0ZPB3</accession>
<dbReference type="InterPro" id="IPR005844">
    <property type="entry name" value="A-D-PHexomutase_a/b/a-I"/>
</dbReference>
<dbReference type="Pfam" id="PF00408">
    <property type="entry name" value="PGM_PMM_IV"/>
    <property type="match status" value="1"/>
</dbReference>
<keyword evidence="3" id="KW-0597">Phosphoprotein</keyword>
<evidence type="ECO:0000256" key="2">
    <source>
        <dbReference type="ARBA" id="ARBA00010231"/>
    </source>
</evidence>
<dbReference type="InterPro" id="IPR016066">
    <property type="entry name" value="A-D-PHexomutase_CS"/>
</dbReference>
<dbReference type="GO" id="GO:0016868">
    <property type="term" value="F:intramolecular phosphotransferase activity"/>
    <property type="evidence" value="ECO:0007669"/>
    <property type="project" value="InterPro"/>
</dbReference>
<name>A0A9D0ZPB3_9FIRM</name>
<dbReference type="PANTHER" id="PTHR43771:SF2">
    <property type="entry name" value="PHOSPHOMANNOMUTASE_PHOSPHOGLUCOMUTASE"/>
    <property type="match status" value="1"/>
</dbReference>
<keyword evidence="5 7" id="KW-0460">Magnesium</keyword>
<evidence type="ECO:0000259" key="9">
    <source>
        <dbReference type="Pfam" id="PF02878"/>
    </source>
</evidence>
<dbReference type="InterPro" id="IPR016055">
    <property type="entry name" value="A-D-PHexomutase_a/b/a-I/II/III"/>
</dbReference>
<evidence type="ECO:0000313" key="13">
    <source>
        <dbReference type="Proteomes" id="UP000886786"/>
    </source>
</evidence>
<organism evidence="12 13">
    <name type="scientific">Candidatus Coprosoma intestinipullorum</name>
    <dbReference type="NCBI Taxonomy" id="2840752"/>
    <lineage>
        <taxon>Bacteria</taxon>
        <taxon>Bacillati</taxon>
        <taxon>Bacillota</taxon>
        <taxon>Bacillota incertae sedis</taxon>
        <taxon>Candidatus Coprosoma</taxon>
    </lineage>
</organism>
<dbReference type="SUPFAM" id="SSF55957">
    <property type="entry name" value="Phosphoglucomutase, C-terminal domain"/>
    <property type="match status" value="1"/>
</dbReference>
<evidence type="ECO:0000256" key="7">
    <source>
        <dbReference type="RuleBase" id="RU004326"/>
    </source>
</evidence>
<comment type="similarity">
    <text evidence="2 7">Belongs to the phosphohexose mutase family.</text>
</comment>
<dbReference type="GO" id="GO:0000287">
    <property type="term" value="F:magnesium ion binding"/>
    <property type="evidence" value="ECO:0007669"/>
    <property type="project" value="InterPro"/>
</dbReference>
<evidence type="ECO:0000256" key="5">
    <source>
        <dbReference type="ARBA" id="ARBA00022842"/>
    </source>
</evidence>
<evidence type="ECO:0000259" key="8">
    <source>
        <dbReference type="Pfam" id="PF00408"/>
    </source>
</evidence>
<dbReference type="Pfam" id="PF02878">
    <property type="entry name" value="PGM_PMM_I"/>
    <property type="match status" value="1"/>
</dbReference>
<dbReference type="Pfam" id="PF02880">
    <property type="entry name" value="PGM_PMM_III"/>
    <property type="match status" value="1"/>
</dbReference>
<dbReference type="PRINTS" id="PR00509">
    <property type="entry name" value="PGMPMM"/>
</dbReference>
<protein>
    <submittedName>
        <fullName evidence="12">Phosphomannomutase/phosphoglucomutase</fullName>
    </submittedName>
</protein>
<gene>
    <name evidence="12" type="ORF">IAB27_00770</name>
</gene>
<evidence type="ECO:0000256" key="4">
    <source>
        <dbReference type="ARBA" id="ARBA00022723"/>
    </source>
</evidence>
<dbReference type="PROSITE" id="PS00710">
    <property type="entry name" value="PGM_PMM"/>
    <property type="match status" value="1"/>
</dbReference>
<keyword evidence="4 7" id="KW-0479">Metal-binding</keyword>
<dbReference type="InterPro" id="IPR036900">
    <property type="entry name" value="A-D-PHexomutase_C_sf"/>
</dbReference>
<evidence type="ECO:0000259" key="11">
    <source>
        <dbReference type="Pfam" id="PF02880"/>
    </source>
</evidence>
<feature type="domain" description="Alpha-D-phosphohexomutase alpha/beta/alpha" evidence="10">
    <location>
        <begin position="157"/>
        <end position="255"/>
    </location>
</feature>
<comment type="cofactor">
    <cofactor evidence="1">
        <name>Mg(2+)</name>
        <dbReference type="ChEBI" id="CHEBI:18420"/>
    </cofactor>
</comment>
<feature type="domain" description="Alpha-D-phosphohexomutase C-terminal" evidence="8">
    <location>
        <begin position="375"/>
        <end position="450"/>
    </location>
</feature>
<reference evidence="12" key="2">
    <citation type="journal article" date="2021" name="PeerJ">
        <title>Extensive microbial diversity within the chicken gut microbiome revealed by metagenomics and culture.</title>
        <authorList>
            <person name="Gilroy R."/>
            <person name="Ravi A."/>
            <person name="Getino M."/>
            <person name="Pursley I."/>
            <person name="Horton D.L."/>
            <person name="Alikhan N.F."/>
            <person name="Baker D."/>
            <person name="Gharbi K."/>
            <person name="Hall N."/>
            <person name="Watson M."/>
            <person name="Adriaenssens E.M."/>
            <person name="Foster-Nyarko E."/>
            <person name="Jarju S."/>
            <person name="Secka A."/>
            <person name="Antonio M."/>
            <person name="Oren A."/>
            <person name="Chaudhuri R.R."/>
            <person name="La Ragione R."/>
            <person name="Hildebrand F."/>
            <person name="Pallen M.J."/>
        </authorList>
    </citation>
    <scope>NUCLEOTIDE SEQUENCE</scope>
    <source>
        <strain evidence="12">CHK147-3167</strain>
    </source>
</reference>
<dbReference type="InterPro" id="IPR005846">
    <property type="entry name" value="A-D-PHexomutase_a/b/a-III"/>
</dbReference>
<dbReference type="InterPro" id="IPR005843">
    <property type="entry name" value="A-D-PHexomutase_C"/>
</dbReference>
<dbReference type="InterPro" id="IPR005845">
    <property type="entry name" value="A-D-PHexomutase_a/b/a-II"/>
</dbReference>
<dbReference type="Pfam" id="PF02879">
    <property type="entry name" value="PGM_PMM_II"/>
    <property type="match status" value="1"/>
</dbReference>
<dbReference type="Gene3D" id="3.30.310.50">
    <property type="entry name" value="Alpha-D-phosphohexomutase, C-terminal domain"/>
    <property type="match status" value="1"/>
</dbReference>
<dbReference type="Gene3D" id="3.40.120.10">
    <property type="entry name" value="Alpha-D-Glucose-1,6-Bisphosphate, subunit A, domain 3"/>
    <property type="match status" value="3"/>
</dbReference>
<comment type="caution">
    <text evidence="12">The sequence shown here is derived from an EMBL/GenBank/DDBJ whole genome shotgun (WGS) entry which is preliminary data.</text>
</comment>
<dbReference type="PANTHER" id="PTHR43771">
    <property type="entry name" value="PHOSPHOMANNOMUTASE"/>
    <property type="match status" value="1"/>
</dbReference>
<dbReference type="InterPro" id="IPR005841">
    <property type="entry name" value="Alpha-D-phosphohexomutase_SF"/>
</dbReference>
<dbReference type="GO" id="GO:0005975">
    <property type="term" value="P:carbohydrate metabolic process"/>
    <property type="evidence" value="ECO:0007669"/>
    <property type="project" value="InterPro"/>
</dbReference>
<evidence type="ECO:0000259" key="10">
    <source>
        <dbReference type="Pfam" id="PF02879"/>
    </source>
</evidence>
<feature type="domain" description="Alpha-D-phosphohexomutase alpha/beta/alpha" evidence="9">
    <location>
        <begin position="11"/>
        <end position="132"/>
    </location>
</feature>
<keyword evidence="6" id="KW-0413">Isomerase</keyword>
<evidence type="ECO:0000256" key="1">
    <source>
        <dbReference type="ARBA" id="ARBA00001946"/>
    </source>
</evidence>
<evidence type="ECO:0000313" key="12">
    <source>
        <dbReference type="EMBL" id="HIQ90149.1"/>
    </source>
</evidence>
<dbReference type="SUPFAM" id="SSF53738">
    <property type="entry name" value="Phosphoglucomutase, first 3 domains"/>
    <property type="match status" value="3"/>
</dbReference>
<evidence type="ECO:0000256" key="3">
    <source>
        <dbReference type="ARBA" id="ARBA00022553"/>
    </source>
</evidence>